<dbReference type="InterPro" id="IPR003593">
    <property type="entry name" value="AAA+_ATPase"/>
</dbReference>
<dbReference type="SUPFAM" id="SSF52540">
    <property type="entry name" value="P-loop containing nucleoside triphosphate hydrolases"/>
    <property type="match status" value="1"/>
</dbReference>
<evidence type="ECO:0000313" key="3">
    <source>
        <dbReference type="Proteomes" id="UP000253034"/>
    </source>
</evidence>
<evidence type="ECO:0000313" key="2">
    <source>
        <dbReference type="EMBL" id="RCX19375.1"/>
    </source>
</evidence>
<evidence type="ECO:0000259" key="1">
    <source>
        <dbReference type="SMART" id="SM00382"/>
    </source>
</evidence>
<dbReference type="InterPro" id="IPR027417">
    <property type="entry name" value="P-loop_NTPase"/>
</dbReference>
<accession>A0A369BDS1</accession>
<protein>
    <recommendedName>
        <fullName evidence="1">AAA+ ATPase domain-containing protein</fullName>
    </recommendedName>
</protein>
<dbReference type="InterPro" id="IPR008533">
    <property type="entry name" value="DUF815"/>
</dbReference>
<reference evidence="2 3" key="1">
    <citation type="submission" date="2018-07" db="EMBL/GenBank/DDBJ databases">
        <title>Genomic Encyclopedia of Type Strains, Phase IV (KMG-IV): sequencing the most valuable type-strain genomes for metagenomic binning, comparative biology and taxonomic classification.</title>
        <authorList>
            <person name="Goeker M."/>
        </authorList>
    </citation>
    <scope>NUCLEOTIDE SEQUENCE [LARGE SCALE GENOMIC DNA]</scope>
    <source>
        <strain evidence="2 3">DSM 27016</strain>
    </source>
</reference>
<dbReference type="PANTHER" id="PTHR42935:SF1">
    <property type="entry name" value="SLR0930 PROTEIN"/>
    <property type="match status" value="1"/>
</dbReference>
<dbReference type="OrthoDB" id="9812140at2"/>
<gene>
    <name evidence="2" type="ORF">DFR58_103120</name>
</gene>
<dbReference type="EMBL" id="QPJT01000003">
    <property type="protein sequence ID" value="RCX19375.1"/>
    <property type="molecule type" value="Genomic_DNA"/>
</dbReference>
<organism evidence="2 3">
    <name type="scientific">Anaerobacterium chartisolvens</name>
    <dbReference type="NCBI Taxonomy" id="1297424"/>
    <lineage>
        <taxon>Bacteria</taxon>
        <taxon>Bacillati</taxon>
        <taxon>Bacillota</taxon>
        <taxon>Clostridia</taxon>
        <taxon>Eubacteriales</taxon>
        <taxon>Oscillospiraceae</taxon>
        <taxon>Anaerobacterium</taxon>
    </lineage>
</organism>
<name>A0A369BDS1_9FIRM</name>
<dbReference type="RefSeq" id="WP_114296440.1">
    <property type="nucleotide sequence ID" value="NZ_QPJT01000003.1"/>
</dbReference>
<sequence>MDYKYSDLSLAKKATFALASLSVYRQVKKAPVISSFYRLVKHLGTPGFDLLEAAELYSDVYFSLMSSGRYGSFEEYIIERIIFDDNPFSAMSENRSFEEMDKGILTAAANDLNALQMISAVSCEEIKKLLLKSPALTSFETQAIASLPTWDSACCGPVYKDRPCLRHIPPLMDALYSSESWGKCLERLCGFHYKYGRGDVCRYSAFVWDGSGSTGALRGIESPDPVRLSDLIDYEEERSEVIDNTVNFLKGYPANNVLLYGDRGTGKSSSVKAILNEYHSSGLRLVEIPKNALMDFPRVMGILQKRMQKFIIFIDDLSFEDSEESYTALKAALEGGVESRPNNVLIYATSNRRHLIKEKFSDRNALNSLNHDDEVRASDSMQEKLSLADRFGITVVFSSPDKHKFLNIVEGLVQKRGIIVDKEYLHKEALKWELWYNGRSPRTAKQFADWLEGTQKNRESSP</sequence>
<dbReference type="Proteomes" id="UP000253034">
    <property type="component" value="Unassembled WGS sequence"/>
</dbReference>
<dbReference type="SMART" id="SM00382">
    <property type="entry name" value="AAA"/>
    <property type="match status" value="1"/>
</dbReference>
<dbReference type="Pfam" id="PF05673">
    <property type="entry name" value="DUF815"/>
    <property type="match status" value="1"/>
</dbReference>
<dbReference type="Gene3D" id="3.40.50.300">
    <property type="entry name" value="P-loop containing nucleotide triphosphate hydrolases"/>
    <property type="match status" value="1"/>
</dbReference>
<keyword evidence="3" id="KW-1185">Reference proteome</keyword>
<dbReference type="AlphaFoldDB" id="A0A369BDS1"/>
<comment type="caution">
    <text evidence="2">The sequence shown here is derived from an EMBL/GenBank/DDBJ whole genome shotgun (WGS) entry which is preliminary data.</text>
</comment>
<dbReference type="PANTHER" id="PTHR42935">
    <property type="entry name" value="SLR0930 PROTEIN"/>
    <property type="match status" value="1"/>
</dbReference>
<feature type="domain" description="AAA+ ATPase" evidence="1">
    <location>
        <begin position="253"/>
        <end position="370"/>
    </location>
</feature>
<dbReference type="CDD" id="cd00009">
    <property type="entry name" value="AAA"/>
    <property type="match status" value="1"/>
</dbReference>
<proteinExistence type="predicted"/>